<evidence type="ECO:0000313" key="3">
    <source>
        <dbReference type="EMBL" id="KAI9173462.1"/>
    </source>
</evidence>
<accession>A0AAD5INN7</accession>
<proteinExistence type="predicted"/>
<keyword evidence="2" id="KW-0378">Hydrolase</keyword>
<keyword evidence="4" id="KW-1185">Reference proteome</keyword>
<evidence type="ECO:0000313" key="4">
    <source>
        <dbReference type="Proteomes" id="UP001064489"/>
    </source>
</evidence>
<dbReference type="PANTHER" id="PTHR10161:SF36">
    <property type="entry name" value="PURPLE ACID PHOSPHATASE 3"/>
    <property type="match status" value="1"/>
</dbReference>
<dbReference type="InterPro" id="IPR029052">
    <property type="entry name" value="Metallo-depent_PP-like"/>
</dbReference>
<gene>
    <name evidence="3" type="ORF">LWI28_001684</name>
</gene>
<dbReference type="SUPFAM" id="SSF56300">
    <property type="entry name" value="Metallo-dependent phosphatases"/>
    <property type="match status" value="1"/>
</dbReference>
<comment type="caution">
    <text evidence="3">The sequence shown here is derived from an EMBL/GenBank/DDBJ whole genome shotgun (WGS) entry which is preliminary data.</text>
</comment>
<name>A0AAD5INN7_ACENE</name>
<dbReference type="EMBL" id="JAJSOW010000103">
    <property type="protein sequence ID" value="KAI9173462.1"/>
    <property type="molecule type" value="Genomic_DNA"/>
</dbReference>
<evidence type="ECO:0000256" key="2">
    <source>
        <dbReference type="ARBA" id="ARBA00022801"/>
    </source>
</evidence>
<dbReference type="InterPro" id="IPR051558">
    <property type="entry name" value="Metallophosphoesterase_PAP"/>
</dbReference>
<organism evidence="3 4">
    <name type="scientific">Acer negundo</name>
    <name type="common">Box elder</name>
    <dbReference type="NCBI Taxonomy" id="4023"/>
    <lineage>
        <taxon>Eukaryota</taxon>
        <taxon>Viridiplantae</taxon>
        <taxon>Streptophyta</taxon>
        <taxon>Embryophyta</taxon>
        <taxon>Tracheophyta</taxon>
        <taxon>Spermatophyta</taxon>
        <taxon>Magnoliopsida</taxon>
        <taxon>eudicotyledons</taxon>
        <taxon>Gunneridae</taxon>
        <taxon>Pentapetalae</taxon>
        <taxon>rosids</taxon>
        <taxon>malvids</taxon>
        <taxon>Sapindales</taxon>
        <taxon>Sapindaceae</taxon>
        <taxon>Hippocastanoideae</taxon>
        <taxon>Acereae</taxon>
        <taxon>Acer</taxon>
    </lineage>
</organism>
<dbReference type="PANTHER" id="PTHR10161">
    <property type="entry name" value="TARTRATE-RESISTANT ACID PHOSPHATASE TYPE 5"/>
    <property type="match status" value="1"/>
</dbReference>
<dbReference type="Gene3D" id="3.60.21.10">
    <property type="match status" value="1"/>
</dbReference>
<protein>
    <recommendedName>
        <fullName evidence="5">Calcineurin-like phosphoesterase domain-containing protein</fullName>
    </recommendedName>
</protein>
<keyword evidence="1" id="KW-0732">Signal</keyword>
<sequence>MLGNHDKRGDVETQLSPMLRLTDPRWLCLRSFIVNTEIVELFFVDTTPFVDKYLKPKKHHYDWRGVIPRNNYLTKLLKDMESALKSSVATLKIVIGHHAIRSIEHHGDTKELIHQILPILED</sequence>
<reference evidence="3" key="2">
    <citation type="submission" date="2023-02" db="EMBL/GenBank/DDBJ databases">
        <authorList>
            <person name="Swenson N.G."/>
            <person name="Wegrzyn J.L."/>
            <person name="Mcevoy S.L."/>
        </authorList>
    </citation>
    <scope>NUCLEOTIDE SEQUENCE</scope>
    <source>
        <strain evidence="3">91603</strain>
        <tissue evidence="3">Leaf</tissue>
    </source>
</reference>
<dbReference type="Proteomes" id="UP001064489">
    <property type="component" value="Chromosome 8"/>
</dbReference>
<dbReference type="AlphaFoldDB" id="A0AAD5INN7"/>
<evidence type="ECO:0008006" key="5">
    <source>
        <dbReference type="Google" id="ProtNLM"/>
    </source>
</evidence>
<dbReference type="GO" id="GO:0016787">
    <property type="term" value="F:hydrolase activity"/>
    <property type="evidence" value="ECO:0007669"/>
    <property type="project" value="UniProtKB-KW"/>
</dbReference>
<reference evidence="3" key="1">
    <citation type="journal article" date="2022" name="Plant J.">
        <title>Strategies of tolerance reflected in two North American maple genomes.</title>
        <authorList>
            <person name="McEvoy S.L."/>
            <person name="Sezen U.U."/>
            <person name="Trouern-Trend A."/>
            <person name="McMahon S.M."/>
            <person name="Schaberg P.G."/>
            <person name="Yang J."/>
            <person name="Wegrzyn J.L."/>
            <person name="Swenson N.G."/>
        </authorList>
    </citation>
    <scope>NUCLEOTIDE SEQUENCE</scope>
    <source>
        <strain evidence="3">91603</strain>
    </source>
</reference>
<evidence type="ECO:0000256" key="1">
    <source>
        <dbReference type="ARBA" id="ARBA00022729"/>
    </source>
</evidence>